<dbReference type="InterPro" id="IPR041690">
    <property type="entry name" value="Cadherin_5"/>
</dbReference>
<organism evidence="2 3">
    <name type="scientific">Acrasis kona</name>
    <dbReference type="NCBI Taxonomy" id="1008807"/>
    <lineage>
        <taxon>Eukaryota</taxon>
        <taxon>Discoba</taxon>
        <taxon>Heterolobosea</taxon>
        <taxon>Tetramitia</taxon>
        <taxon>Eutetramitia</taxon>
        <taxon>Acrasidae</taxon>
        <taxon>Acrasis</taxon>
    </lineage>
</organism>
<protein>
    <recommendedName>
        <fullName evidence="1">VWFA domain-containing protein</fullName>
    </recommendedName>
</protein>
<dbReference type="Pfam" id="PF00092">
    <property type="entry name" value="VWA"/>
    <property type="match status" value="1"/>
</dbReference>
<dbReference type="Gene3D" id="3.40.50.410">
    <property type="entry name" value="von Willebrand factor, type A domain"/>
    <property type="match status" value="1"/>
</dbReference>
<comment type="caution">
    <text evidence="2">The sequence shown here is derived from an EMBL/GenBank/DDBJ whole genome shotgun (WGS) entry which is preliminary data.</text>
</comment>
<dbReference type="AlphaFoldDB" id="A0AAW2YJD1"/>
<name>A0AAW2YJD1_9EUKA</name>
<dbReference type="CDD" id="cd01450">
    <property type="entry name" value="vWFA_subfamily_ECM"/>
    <property type="match status" value="1"/>
</dbReference>
<accession>A0AAW2YJD1</accession>
<reference evidence="2 3" key="1">
    <citation type="submission" date="2024-03" db="EMBL/GenBank/DDBJ databases">
        <title>The Acrasis kona genome and developmental transcriptomes reveal deep origins of eukaryotic multicellular pathways.</title>
        <authorList>
            <person name="Sheikh S."/>
            <person name="Fu C.-J."/>
            <person name="Brown M.W."/>
            <person name="Baldauf S.L."/>
        </authorList>
    </citation>
    <scope>NUCLEOTIDE SEQUENCE [LARGE SCALE GENOMIC DNA]</scope>
    <source>
        <strain evidence="2 3">ATCC MYA-3509</strain>
    </source>
</reference>
<gene>
    <name evidence="2" type="ORF">AKO1_005751</name>
</gene>
<dbReference type="PRINTS" id="PR00453">
    <property type="entry name" value="VWFADOMAIN"/>
</dbReference>
<dbReference type="Proteomes" id="UP001431209">
    <property type="component" value="Unassembled WGS sequence"/>
</dbReference>
<dbReference type="PANTHER" id="PTHR24020">
    <property type="entry name" value="COLLAGEN ALPHA"/>
    <property type="match status" value="1"/>
</dbReference>
<dbReference type="Pfam" id="PF17892">
    <property type="entry name" value="Cadherin_5"/>
    <property type="match status" value="1"/>
</dbReference>
<dbReference type="PANTHER" id="PTHR24020:SF84">
    <property type="entry name" value="VWFA DOMAIN-CONTAINING PROTEIN"/>
    <property type="match status" value="1"/>
</dbReference>
<dbReference type="PROSITE" id="PS50234">
    <property type="entry name" value="VWFA"/>
    <property type="match status" value="1"/>
</dbReference>
<dbReference type="InterPro" id="IPR036465">
    <property type="entry name" value="vWFA_dom_sf"/>
</dbReference>
<dbReference type="InterPro" id="IPR002035">
    <property type="entry name" value="VWF_A"/>
</dbReference>
<feature type="domain" description="VWFA" evidence="1">
    <location>
        <begin position="355"/>
        <end position="478"/>
    </location>
</feature>
<evidence type="ECO:0000313" key="3">
    <source>
        <dbReference type="Proteomes" id="UP001431209"/>
    </source>
</evidence>
<sequence length="613" mass="66952">MPTSDSVTITVNPLFSGVKNLTWRTTDGQLFSPYAIYTINYINSPPTCTDTSFTTDKNTVGSWSSLPSLCADNNNDPINLSITGSTPPFGTVRFNSDYVLQFDSTNQKRSGSFNLKYIASDTIDQATCNINITVNNRPPVAQTITVTYQQSYSDNTPYKIEDYIKMSASSDPDKADSVRVSKVELSTCKGTVTNNANEITYVPESSLFNGKCDLSVTITDDDSDNPLTSTAIIHVIMNPRSPPIAVDDKYTADQGSGSITIPTSGLLSNDISPLGATIEFHSIVACDDDLKKRGYCHRIPIYNAITDSITIPVDPMNCIADKFQYTIQTTDESHVKSSANVTIEFTNCYCRSALDLYLILDNSASIGVANFKLLREFSINVTNQLDISPTNVNIGIVDFGYEGNLLLSLNNDRNKIKKTLLNMEYRGENTNTKGGIYAAVGDITGRLPNNGTKMNNGVGRGRADVPKVLLVITDGMPNVPCKCEYSHQDQGCNILYGFRSNTPGTPVNCTQGNIPTNVTQCSDCSRATNCMPCADPSAYTDQINSWKTAQTSAYSKYPLWKVIPFGIGSVLVDETGQNMLRQMSYDKKRTPINVSWQNLEAAVNLLTDAACNT</sequence>
<dbReference type="SMART" id="SM00327">
    <property type="entry name" value="VWA"/>
    <property type="match status" value="1"/>
</dbReference>
<evidence type="ECO:0000313" key="2">
    <source>
        <dbReference type="EMBL" id="KAL0477410.1"/>
    </source>
</evidence>
<dbReference type="EMBL" id="JAOPGA020000167">
    <property type="protein sequence ID" value="KAL0477410.1"/>
    <property type="molecule type" value="Genomic_DNA"/>
</dbReference>
<evidence type="ECO:0000259" key="1">
    <source>
        <dbReference type="PROSITE" id="PS50234"/>
    </source>
</evidence>
<dbReference type="InterPro" id="IPR050525">
    <property type="entry name" value="ECM_Assembly_Org"/>
</dbReference>
<dbReference type="SUPFAM" id="SSF53300">
    <property type="entry name" value="vWA-like"/>
    <property type="match status" value="1"/>
</dbReference>
<keyword evidence="3" id="KW-1185">Reference proteome</keyword>
<proteinExistence type="predicted"/>